<evidence type="ECO:0000313" key="3">
    <source>
        <dbReference type="EMBL" id="CDU18881.1"/>
    </source>
</evidence>
<dbReference type="EMBL" id="LK934639">
    <property type="protein sequence ID" value="CDU18881.1"/>
    <property type="molecule type" value="Genomic_DNA"/>
</dbReference>
<dbReference type="InterPro" id="IPR037992">
    <property type="entry name" value="TRAPPC6/Trs33"/>
</dbReference>
<sequence length="214" mass="25141">MQPSQMNEKKISKITLLLLINEIINLNIKLVKDNILDIENVGNGDNNKFYNDKFDNEKFDKKDSNSNSKENCNEIEKDKDCINIMSKRLKNMGKSIGLKMIEHILIYKNNLVDIKDIIKVIGKDMWYIIFNKHIDKLQTYKKNVYIIVDNDITVYLKHTLIDNQTNKKNNFIHFFIIFIIGIIKGVLTRFKINAYITYNLHYPTCSFQITILDG</sequence>
<feature type="transmembrane region" description="Helical" evidence="2">
    <location>
        <begin position="171"/>
        <end position="187"/>
    </location>
</feature>
<organism evidence="3 6">
    <name type="scientific">Plasmodium yoelii</name>
    <dbReference type="NCBI Taxonomy" id="5861"/>
    <lineage>
        <taxon>Eukaryota</taxon>
        <taxon>Sar</taxon>
        <taxon>Alveolata</taxon>
        <taxon>Apicomplexa</taxon>
        <taxon>Aconoidasida</taxon>
        <taxon>Haemosporida</taxon>
        <taxon>Plasmodiidae</taxon>
        <taxon>Plasmodium</taxon>
        <taxon>Plasmodium (Vinckeia)</taxon>
    </lineage>
</organism>
<dbReference type="EMBL" id="LM993665">
    <property type="protein sequence ID" value="VTZ79466.1"/>
    <property type="molecule type" value="Genomic_DNA"/>
</dbReference>
<dbReference type="GO" id="GO:0006888">
    <property type="term" value="P:endoplasmic reticulum to Golgi vesicle-mediated transport"/>
    <property type="evidence" value="ECO:0007669"/>
    <property type="project" value="TreeGrafter"/>
</dbReference>
<dbReference type="VEuPathDB" id="PlasmoDB:PY17X_1119000"/>
<reference evidence="4" key="4">
    <citation type="submission" date="2019-05" db="EMBL/GenBank/DDBJ databases">
        <authorList>
            <consortium name="Pathogen Informatics"/>
        </authorList>
    </citation>
    <scope>NUCLEOTIDE SEQUENCE</scope>
    <source>
        <strain evidence="4">17X</strain>
    </source>
</reference>
<dbReference type="RefSeq" id="XP_022812397.1">
    <property type="nucleotide sequence ID" value="XM_022956500.1"/>
</dbReference>
<reference evidence="3" key="3">
    <citation type="submission" date="2014-05" db="EMBL/GenBank/DDBJ databases">
        <authorList>
            <person name="Aslett A.Martin."/>
            <person name="De Silva Nishadi"/>
        </authorList>
    </citation>
    <scope>NUCLEOTIDE SEQUENCE</scope>
    <source>
        <strain evidence="3">YM</strain>
    </source>
</reference>
<name>A0A078K918_PLAYE</name>
<evidence type="ECO:0000256" key="1">
    <source>
        <dbReference type="ARBA" id="ARBA00006218"/>
    </source>
</evidence>
<reference evidence="5 6" key="1">
    <citation type="journal article" date="2014" name="BMC Biol.">
        <title>A comprehensive evaluation of rodent malaria parasite genomes and gene expression.</title>
        <authorList>
            <person name="Otto T.D."/>
            <person name="Bohme U."/>
            <person name="Jackson A.P."/>
            <person name="Hunt M."/>
            <person name="Franke-Fayard B."/>
            <person name="Hoeijmakers W.A."/>
            <person name="Religa A.A."/>
            <person name="Robertson L."/>
            <person name="Sanders M."/>
            <person name="Ogun S.A."/>
            <person name="Cunningham D."/>
            <person name="Erhart A."/>
            <person name="Billker O."/>
            <person name="Khan S.M."/>
            <person name="Stunnenberg H.G."/>
            <person name="Langhorne J."/>
            <person name="Holder A.A."/>
            <person name="Waters A.P."/>
            <person name="Newbold C.I."/>
            <person name="Pain A."/>
            <person name="Berriman M."/>
            <person name="Janse C.J."/>
        </authorList>
    </citation>
    <scope>NUCLEOTIDE SEQUENCE [LARGE SCALE GENOMIC DNA]</scope>
    <source>
        <strain evidence="4 5">17X</strain>
        <strain evidence="3 6">YM</strain>
    </source>
</reference>
<dbReference type="GO" id="GO:0030008">
    <property type="term" value="C:TRAPP complex"/>
    <property type="evidence" value="ECO:0007669"/>
    <property type="project" value="TreeGrafter"/>
</dbReference>
<comment type="similarity">
    <text evidence="1">Belongs to the TRAPP small subunits family. BET3 subfamily.</text>
</comment>
<accession>A0A078K918</accession>
<dbReference type="Proteomes" id="UP000072904">
    <property type="component" value="Chromosome 11"/>
</dbReference>
<dbReference type="VEuPathDB" id="PlasmoDB:PYYM_1119900"/>
<dbReference type="OMA" id="NFTHYVL"/>
<dbReference type="VEuPathDB" id="PlasmoDB:Py17XNL_001105592"/>
<dbReference type="OrthoDB" id="372846at2759"/>
<evidence type="ECO:0000313" key="5">
    <source>
        <dbReference type="Proteomes" id="UP000072874"/>
    </source>
</evidence>
<dbReference type="GeneID" id="3830602"/>
<proteinExistence type="inferred from homology"/>
<keyword evidence="2" id="KW-0472">Membrane</keyword>
<dbReference type="Gene3D" id="3.30.1380.20">
    <property type="entry name" value="Trafficking protein particle complex subunit 3"/>
    <property type="match status" value="1"/>
</dbReference>
<dbReference type="VEuPathDB" id="PlasmoDB:PY03378"/>
<dbReference type="GO" id="GO:0005801">
    <property type="term" value="C:cis-Golgi network"/>
    <property type="evidence" value="ECO:0007669"/>
    <property type="project" value="TreeGrafter"/>
</dbReference>
<evidence type="ECO:0000313" key="4">
    <source>
        <dbReference type="EMBL" id="VTZ79466.1"/>
    </source>
</evidence>
<reference evidence="4" key="2">
    <citation type="submission" date="2014-05" db="EMBL/GenBank/DDBJ databases">
        <authorList>
            <person name="Aslett M.A."/>
            <person name="De Silva N."/>
        </authorList>
    </citation>
    <scope>NUCLEOTIDE SEQUENCE</scope>
    <source>
        <strain evidence="4">17X</strain>
    </source>
</reference>
<gene>
    <name evidence="4" type="ORF">PY17X_1119000</name>
    <name evidence="3" type="ORF">PYYM_1119900</name>
</gene>
<dbReference type="GO" id="GO:0005802">
    <property type="term" value="C:trans-Golgi network"/>
    <property type="evidence" value="ECO:0007669"/>
    <property type="project" value="TreeGrafter"/>
</dbReference>
<dbReference type="AlphaFoldDB" id="A0A078K918"/>
<dbReference type="InterPro" id="IPR024096">
    <property type="entry name" value="NO_sig/Golgi_transp_ligand-bd"/>
</dbReference>
<dbReference type="KEGG" id="pyo:PY17X_1119000"/>
<keyword evidence="2" id="KW-1133">Transmembrane helix</keyword>
<protein>
    <submittedName>
        <fullName evidence="3">Trafficking protein particle complex subunit 6A, putative</fullName>
    </submittedName>
</protein>
<evidence type="ECO:0000313" key="6">
    <source>
        <dbReference type="Proteomes" id="UP000072904"/>
    </source>
</evidence>
<keyword evidence="2" id="KW-0812">Transmembrane</keyword>
<dbReference type="PANTHER" id="PTHR12817">
    <property type="entry name" value="TRAFFICKING PROTEIN PARTICLE COMPLEX SUBUNIT 6B"/>
    <property type="match status" value="1"/>
</dbReference>
<dbReference type="Pfam" id="PF04051">
    <property type="entry name" value="TRAPP"/>
    <property type="match status" value="1"/>
</dbReference>
<dbReference type="PANTHER" id="PTHR12817:SF0">
    <property type="entry name" value="GEO08327P1"/>
    <property type="match status" value="1"/>
</dbReference>
<dbReference type="Proteomes" id="UP000072874">
    <property type="component" value="Chromosome 11"/>
</dbReference>
<dbReference type="InterPro" id="IPR007194">
    <property type="entry name" value="TRAPP_component"/>
</dbReference>
<dbReference type="SUPFAM" id="SSF111126">
    <property type="entry name" value="Ligand-binding domain in the NO signalling and Golgi transport"/>
    <property type="match status" value="1"/>
</dbReference>
<evidence type="ECO:0000256" key="2">
    <source>
        <dbReference type="SAM" id="Phobius"/>
    </source>
</evidence>